<evidence type="ECO:0000313" key="4">
    <source>
        <dbReference type="Proteomes" id="UP000637513"/>
    </source>
</evidence>
<dbReference type="Pfam" id="PF02368">
    <property type="entry name" value="Big_2"/>
    <property type="match status" value="1"/>
</dbReference>
<comment type="caution">
    <text evidence="3">The sequence shown here is derived from an EMBL/GenBank/DDBJ whole genome shotgun (WGS) entry which is preliminary data.</text>
</comment>
<accession>A0ABR7MSP5</accession>
<keyword evidence="4" id="KW-1185">Reference proteome</keyword>
<dbReference type="InterPro" id="IPR003343">
    <property type="entry name" value="Big_2"/>
</dbReference>
<evidence type="ECO:0000313" key="3">
    <source>
        <dbReference type="EMBL" id="MBC8556238.1"/>
    </source>
</evidence>
<dbReference type="SUPFAM" id="SSF53474">
    <property type="entry name" value="alpha/beta-Hydrolases"/>
    <property type="match status" value="1"/>
</dbReference>
<dbReference type="InterPro" id="IPR000801">
    <property type="entry name" value="Esterase-like"/>
</dbReference>
<dbReference type="PANTHER" id="PTHR48098">
    <property type="entry name" value="ENTEROCHELIN ESTERASE-RELATED"/>
    <property type="match status" value="1"/>
</dbReference>
<name>A0ABR7MSP5_9FIRM</name>
<protein>
    <submittedName>
        <fullName evidence="3">Ig-like domain-containing protein</fullName>
    </submittedName>
</protein>
<dbReference type="Pfam" id="PF00756">
    <property type="entry name" value="Esterase"/>
    <property type="match status" value="1"/>
</dbReference>
<dbReference type="PANTHER" id="PTHR48098:SF1">
    <property type="entry name" value="DIACYLGLYCEROL ACYLTRANSFERASE_MYCOLYLTRANSFERASE AG85A"/>
    <property type="match status" value="1"/>
</dbReference>
<sequence>MSLSSFAAILLVGSATIHVNAKVVTPRLNIKKMTLQVGSTRQLKVKKTKKRVIWKSSHKKIAYVTKKGLVKARKKGNVKIYAYLGKKKFVCNVKVIAKTKKQSAKNKQTPSSYTTATAQPSLPVSTVVPTNTTDPTFSPTSVPEEDNWNIDKQSGTKEAFKKYFKVDLNTYTEGKDTPLGTIQKIHYDSTVIGETREAYVYTPNGYTTDKTYPVLYLIHGIGCNGSQWVSMQLNAILSNLIVKDNVAPFVAVCPSVIPPADKRTDVTLSPENIQAFTDFDAEFTTDLQPYIQSHYSVSTDRKETALCGLSMGGMEALSLGFSHLDLFDYIGSFSAAPTLDTSLLTTKGSAYIPSLVMLSSGTADNTVGDTPKKYHEVLTQNQVDHIWFQYPRGSHSTEVWQNGLINFVKRIPF</sequence>
<dbReference type="Gene3D" id="2.60.40.1080">
    <property type="match status" value="1"/>
</dbReference>
<organism evidence="3 4">
    <name type="scientific">Jutongia hominis</name>
    <dbReference type="NCBI Taxonomy" id="2763664"/>
    <lineage>
        <taxon>Bacteria</taxon>
        <taxon>Bacillati</taxon>
        <taxon>Bacillota</taxon>
        <taxon>Clostridia</taxon>
        <taxon>Lachnospirales</taxon>
        <taxon>Lachnospiraceae</taxon>
        <taxon>Jutongia</taxon>
    </lineage>
</organism>
<dbReference type="EMBL" id="JACRSW010000001">
    <property type="protein sequence ID" value="MBC8556238.1"/>
    <property type="molecule type" value="Genomic_DNA"/>
</dbReference>
<dbReference type="Proteomes" id="UP000637513">
    <property type="component" value="Unassembled WGS sequence"/>
</dbReference>
<dbReference type="Gene3D" id="3.40.50.1820">
    <property type="entry name" value="alpha/beta hydrolase"/>
    <property type="match status" value="1"/>
</dbReference>
<evidence type="ECO:0000256" key="1">
    <source>
        <dbReference type="SAM" id="MobiDB-lite"/>
    </source>
</evidence>
<feature type="compositionally biased region" description="Polar residues" evidence="1">
    <location>
        <begin position="105"/>
        <end position="141"/>
    </location>
</feature>
<evidence type="ECO:0000259" key="2">
    <source>
        <dbReference type="SMART" id="SM00635"/>
    </source>
</evidence>
<dbReference type="InterPro" id="IPR029058">
    <property type="entry name" value="AB_hydrolase_fold"/>
</dbReference>
<feature type="domain" description="BIG2" evidence="2">
    <location>
        <begin position="22"/>
        <end position="94"/>
    </location>
</feature>
<proteinExistence type="predicted"/>
<dbReference type="RefSeq" id="WP_249302221.1">
    <property type="nucleotide sequence ID" value="NZ_JACRSW010000001.1"/>
</dbReference>
<gene>
    <name evidence="3" type="ORF">H8700_00680</name>
</gene>
<dbReference type="SUPFAM" id="SSF49373">
    <property type="entry name" value="Invasin/intimin cell-adhesion fragments"/>
    <property type="match status" value="1"/>
</dbReference>
<dbReference type="SMART" id="SM00635">
    <property type="entry name" value="BID_2"/>
    <property type="match status" value="1"/>
</dbReference>
<reference evidence="3 4" key="1">
    <citation type="submission" date="2020-08" db="EMBL/GenBank/DDBJ databases">
        <title>Genome public.</title>
        <authorList>
            <person name="Liu C."/>
            <person name="Sun Q."/>
        </authorList>
    </citation>
    <scope>NUCLEOTIDE SEQUENCE [LARGE SCALE GENOMIC DNA]</scope>
    <source>
        <strain evidence="3 4">BX3</strain>
    </source>
</reference>
<dbReference type="InterPro" id="IPR050583">
    <property type="entry name" value="Mycobacterial_A85_antigen"/>
</dbReference>
<feature type="region of interest" description="Disordered" evidence="1">
    <location>
        <begin position="101"/>
        <end position="149"/>
    </location>
</feature>
<dbReference type="InterPro" id="IPR008964">
    <property type="entry name" value="Invasin/intimin_cell_adhesion"/>
</dbReference>